<evidence type="ECO:0000256" key="1">
    <source>
        <dbReference type="ARBA" id="ARBA00022741"/>
    </source>
</evidence>
<dbReference type="RefSeq" id="WP_071896760.1">
    <property type="nucleotide sequence ID" value="NZ_MPIN01000001.1"/>
</dbReference>
<dbReference type="Pfam" id="PF23562">
    <property type="entry name" value="AMP-binding_C_3"/>
    <property type="match status" value="1"/>
</dbReference>
<evidence type="ECO:0000259" key="3">
    <source>
        <dbReference type="Pfam" id="PF00501"/>
    </source>
</evidence>
<protein>
    <submittedName>
        <fullName evidence="4">Long-chain fatty acid--CoA ligase</fullName>
    </submittedName>
</protein>
<accession>A0A1L9BK13</accession>
<dbReference type="InterPro" id="IPR020845">
    <property type="entry name" value="AMP-binding_CS"/>
</dbReference>
<comment type="caution">
    <text evidence="4">The sequence shown here is derived from an EMBL/GenBank/DDBJ whole genome shotgun (WGS) entry which is preliminary data.</text>
</comment>
<evidence type="ECO:0000313" key="5">
    <source>
        <dbReference type="Proteomes" id="UP000182229"/>
    </source>
</evidence>
<keyword evidence="5" id="KW-1185">Reference proteome</keyword>
<dbReference type="PANTHER" id="PTHR43272:SF33">
    <property type="entry name" value="AMP-BINDING DOMAIN-CONTAINING PROTEIN-RELATED"/>
    <property type="match status" value="1"/>
</dbReference>
<reference evidence="4 5" key="2">
    <citation type="submission" date="2016-12" db="EMBL/GenBank/DDBJ databases">
        <title>Draft Genome Sequence of Cystobacter ferrugineus Strain Cbfe23.</title>
        <authorList>
            <person name="Akbar S."/>
            <person name="Dowd S.E."/>
            <person name="Stevens D.C."/>
        </authorList>
    </citation>
    <scope>NUCLEOTIDE SEQUENCE [LARGE SCALE GENOMIC DNA]</scope>
    <source>
        <strain evidence="4 5">Cbfe23</strain>
    </source>
</reference>
<dbReference type="STRING" id="83449.BON30_05635"/>
<reference evidence="5" key="1">
    <citation type="submission" date="2016-11" db="EMBL/GenBank/DDBJ databases">
        <authorList>
            <person name="Shukria A."/>
            <person name="Stevens D.C."/>
        </authorList>
    </citation>
    <scope>NUCLEOTIDE SEQUENCE [LARGE SCALE GENOMIC DNA]</scope>
    <source>
        <strain evidence="5">Cbfe23</strain>
    </source>
</reference>
<dbReference type="Proteomes" id="UP000182229">
    <property type="component" value="Unassembled WGS sequence"/>
</dbReference>
<dbReference type="Gene3D" id="3.40.50.12780">
    <property type="entry name" value="N-terminal domain of ligase-like"/>
    <property type="match status" value="1"/>
</dbReference>
<evidence type="ECO:0000256" key="2">
    <source>
        <dbReference type="ARBA" id="ARBA00022840"/>
    </source>
</evidence>
<evidence type="ECO:0000313" key="4">
    <source>
        <dbReference type="EMBL" id="OJH42664.1"/>
    </source>
</evidence>
<dbReference type="AlphaFoldDB" id="A0A1L9BK13"/>
<name>A0A1L9BK13_9BACT</name>
<dbReference type="Pfam" id="PF00501">
    <property type="entry name" value="AMP-binding"/>
    <property type="match status" value="1"/>
</dbReference>
<dbReference type="InterPro" id="IPR000873">
    <property type="entry name" value="AMP-dep_synth/lig_dom"/>
</dbReference>
<dbReference type="PROSITE" id="PS00455">
    <property type="entry name" value="AMP_BINDING"/>
    <property type="match status" value="1"/>
</dbReference>
<organism evidence="4 5">
    <name type="scientific">Cystobacter ferrugineus</name>
    <dbReference type="NCBI Taxonomy" id="83449"/>
    <lineage>
        <taxon>Bacteria</taxon>
        <taxon>Pseudomonadati</taxon>
        <taxon>Myxococcota</taxon>
        <taxon>Myxococcia</taxon>
        <taxon>Myxococcales</taxon>
        <taxon>Cystobacterineae</taxon>
        <taxon>Archangiaceae</taxon>
        <taxon>Cystobacter</taxon>
    </lineage>
</organism>
<dbReference type="OrthoDB" id="9803968at2"/>
<dbReference type="SUPFAM" id="SSF56801">
    <property type="entry name" value="Acetyl-CoA synthetase-like"/>
    <property type="match status" value="1"/>
</dbReference>
<keyword evidence="1" id="KW-0547">Nucleotide-binding</keyword>
<dbReference type="PANTHER" id="PTHR43272">
    <property type="entry name" value="LONG-CHAIN-FATTY-ACID--COA LIGASE"/>
    <property type="match status" value="1"/>
</dbReference>
<sequence>MSNNAQIKEFAGRGQVALAPEAHLLQPLLEHARLRPDRVLFSRRVGDRFEPLTAAEAVRTVRGLARGLIALGVEPGQRVALMSKTRVEWPLIDYAILATGATTVPIYETSSAEQVEWILHDSGAVAAFFETDALHAHQRACAERLPDCRHTFVIEQGALEQLRQRGEDVEEARLEERLARLRTEHLATLIYTSGTTGRPRGCELTHGNLRANVLQVVEHARDVITEQDRTLLFLPLAHALAKILFLASVEKGLSVAFASSPSKLVEELSLVKPTWFGTVPRVLEKVFQTARQKAEQSGKVRVFDLATEAAVRYSRESVGGGASLLTRLQHVVFDRLVYRTLRGTLGGQLRFIVSGGGPLPERLNHFYRGVGVQVLEGYGMTETSPVLTLNAPGAVRPGTVGQPVPGTTVRIAEDGEIVVKGPQVFRGYFQNEEATRRTVGPDGWLQTGDLGSLDAQGFLRITGRKKEILVTAAGKNVAPGPLEDRIRENPLVSQAMVVGEGKPFVAALVTLDAGAFKQWAKKNGKEGQTVEALAEDPTLRAEVEGAIEAANRSVSRAESIRKFVILPQDFTLESNELTPTLKVRRHVVSQNYAQVIEALYAKGGGGE</sequence>
<dbReference type="EMBL" id="MPIN01000001">
    <property type="protein sequence ID" value="OJH42664.1"/>
    <property type="molecule type" value="Genomic_DNA"/>
</dbReference>
<proteinExistence type="predicted"/>
<keyword evidence="2" id="KW-0067">ATP-binding</keyword>
<dbReference type="GO" id="GO:0016020">
    <property type="term" value="C:membrane"/>
    <property type="evidence" value="ECO:0007669"/>
    <property type="project" value="TreeGrafter"/>
</dbReference>
<feature type="domain" description="AMP-dependent synthetase/ligase" evidence="3">
    <location>
        <begin position="30"/>
        <end position="429"/>
    </location>
</feature>
<dbReference type="InterPro" id="IPR042099">
    <property type="entry name" value="ANL_N_sf"/>
</dbReference>
<dbReference type="GO" id="GO:0004467">
    <property type="term" value="F:long-chain fatty acid-CoA ligase activity"/>
    <property type="evidence" value="ECO:0007669"/>
    <property type="project" value="TreeGrafter"/>
</dbReference>
<keyword evidence="4" id="KW-0436">Ligase</keyword>
<dbReference type="GO" id="GO:0005524">
    <property type="term" value="F:ATP binding"/>
    <property type="evidence" value="ECO:0007669"/>
    <property type="project" value="UniProtKB-KW"/>
</dbReference>
<dbReference type="CDD" id="cd05907">
    <property type="entry name" value="VL_LC_FACS_like"/>
    <property type="match status" value="1"/>
</dbReference>
<gene>
    <name evidence="4" type="ORF">BON30_05635</name>
</gene>